<keyword evidence="3" id="KW-1185">Reference proteome</keyword>
<dbReference type="AlphaFoldDB" id="A0A6P1TKN4"/>
<keyword evidence="2" id="KW-0808">Transferase</keyword>
<organism evidence="2 3">
    <name type="scientific">Anaerocolumna sedimenticola</name>
    <dbReference type="NCBI Taxonomy" id="2696063"/>
    <lineage>
        <taxon>Bacteria</taxon>
        <taxon>Bacillati</taxon>
        <taxon>Bacillota</taxon>
        <taxon>Clostridia</taxon>
        <taxon>Lachnospirales</taxon>
        <taxon>Lachnospiraceae</taxon>
        <taxon>Anaerocolumna</taxon>
    </lineage>
</organism>
<dbReference type="KEGG" id="anr:Ana3638_13270"/>
<sequence length="183" mass="21275">MIIDKKEYHIHGLNYVIRSAMQSDAKQLSGLRVQIDGETENLDREKGEAFIDEEDFKQLIKEDSEKARNLFLVAEADNKLVGFSRCEGNYLKRFSHKVEFGICILKEFWGYKIGKNLLNESINWADSNHIKKMTLNVLETNEKAISLYKRLGFEVEGILRKDKILSDGKYYDTVIMGRFLDNQ</sequence>
<proteinExistence type="predicted"/>
<name>A0A6P1TKN4_9FIRM</name>
<dbReference type="PANTHER" id="PTHR43415:SF3">
    <property type="entry name" value="GNAT-FAMILY ACETYLTRANSFERASE"/>
    <property type="match status" value="1"/>
</dbReference>
<dbReference type="InterPro" id="IPR000182">
    <property type="entry name" value="GNAT_dom"/>
</dbReference>
<dbReference type="SUPFAM" id="SSF55729">
    <property type="entry name" value="Acyl-CoA N-acyltransferases (Nat)"/>
    <property type="match status" value="1"/>
</dbReference>
<accession>A0A6P1TKN4</accession>
<evidence type="ECO:0000313" key="2">
    <source>
        <dbReference type="EMBL" id="QHQ61624.1"/>
    </source>
</evidence>
<dbReference type="Gene3D" id="3.40.630.30">
    <property type="match status" value="1"/>
</dbReference>
<dbReference type="PANTHER" id="PTHR43415">
    <property type="entry name" value="SPERMIDINE N(1)-ACETYLTRANSFERASE"/>
    <property type="match status" value="1"/>
</dbReference>
<dbReference type="Pfam" id="PF00583">
    <property type="entry name" value="Acetyltransf_1"/>
    <property type="match status" value="1"/>
</dbReference>
<reference evidence="2 3" key="1">
    <citation type="submission" date="2020-01" db="EMBL/GenBank/DDBJ databases">
        <title>Genome analysis of Anaerocolumna sp. CBA3638.</title>
        <authorList>
            <person name="Kim J."/>
            <person name="Roh S.W."/>
        </authorList>
    </citation>
    <scope>NUCLEOTIDE SEQUENCE [LARGE SCALE GENOMIC DNA]</scope>
    <source>
        <strain evidence="2 3">CBA3638</strain>
    </source>
</reference>
<dbReference type="CDD" id="cd04301">
    <property type="entry name" value="NAT_SF"/>
    <property type="match status" value="1"/>
</dbReference>
<dbReference type="GO" id="GO:0016747">
    <property type="term" value="F:acyltransferase activity, transferring groups other than amino-acyl groups"/>
    <property type="evidence" value="ECO:0007669"/>
    <property type="project" value="InterPro"/>
</dbReference>
<protein>
    <submittedName>
        <fullName evidence="2">GNAT family N-acetyltransferase</fullName>
    </submittedName>
</protein>
<gene>
    <name evidence="2" type="ORF">Ana3638_13270</name>
</gene>
<dbReference type="EMBL" id="CP048000">
    <property type="protein sequence ID" value="QHQ61624.1"/>
    <property type="molecule type" value="Genomic_DNA"/>
</dbReference>
<evidence type="ECO:0000259" key="1">
    <source>
        <dbReference type="PROSITE" id="PS51186"/>
    </source>
</evidence>
<dbReference type="PROSITE" id="PS51186">
    <property type="entry name" value="GNAT"/>
    <property type="match status" value="1"/>
</dbReference>
<dbReference type="Proteomes" id="UP000464314">
    <property type="component" value="Chromosome"/>
</dbReference>
<dbReference type="InterPro" id="IPR016181">
    <property type="entry name" value="Acyl_CoA_acyltransferase"/>
</dbReference>
<evidence type="ECO:0000313" key="3">
    <source>
        <dbReference type="Proteomes" id="UP000464314"/>
    </source>
</evidence>
<feature type="domain" description="N-acetyltransferase" evidence="1">
    <location>
        <begin position="15"/>
        <end position="181"/>
    </location>
</feature>
<dbReference type="RefSeq" id="WP_161838449.1">
    <property type="nucleotide sequence ID" value="NZ_CP048000.1"/>
</dbReference>